<feature type="region of interest" description="Disordered" evidence="7">
    <location>
        <begin position="1"/>
        <end position="40"/>
    </location>
</feature>
<name>A0ABR3AIE3_PHYBL</name>
<evidence type="ECO:0000256" key="3">
    <source>
        <dbReference type="ARBA" id="ARBA00022989"/>
    </source>
</evidence>
<evidence type="ECO:0000313" key="9">
    <source>
        <dbReference type="Proteomes" id="UP001448207"/>
    </source>
</evidence>
<evidence type="ECO:0000256" key="6">
    <source>
        <dbReference type="HAMAP-Rule" id="MF_03058"/>
    </source>
</evidence>
<keyword evidence="1 6" id="KW-0812">Transmembrane</keyword>
<comment type="caution">
    <text evidence="6">Lacks conserved residue(s) required for the propagation of feature annotation.</text>
</comment>
<keyword evidence="3 6" id="KW-1133">Transmembrane helix</keyword>
<dbReference type="Pfam" id="PF09446">
    <property type="entry name" value="VMA21"/>
    <property type="match status" value="1"/>
</dbReference>
<dbReference type="Proteomes" id="UP001448207">
    <property type="component" value="Unassembled WGS sequence"/>
</dbReference>
<keyword evidence="4 6" id="KW-0472">Membrane</keyword>
<comment type="function">
    <text evidence="6">Required for the assembly of the V0 complex of the vacuolar ATPase (V-ATPase) in the endoplasmic reticulum.</text>
</comment>
<keyword evidence="9" id="KW-1185">Reference proteome</keyword>
<keyword evidence="5 6" id="KW-0968">Cytoplasmic vesicle</keyword>
<sequence>MAKASSSKATSNKNTSSKATSDQAVVEKSVQSIQQTNGRPSVSAVVMTKLIGFSLAMFILPIMTFYTTVDRIFGGNTTYAAGSAAVVANVVLIGYIIVAFMEDPDKDKKE</sequence>
<dbReference type="PANTHER" id="PTHR31792">
    <property type="entry name" value="VACUOLAR ATPASE ASSEMBLY INTEGRAL MEMBRANE PROTEIN VMA21"/>
    <property type="match status" value="1"/>
</dbReference>
<evidence type="ECO:0000313" key="8">
    <source>
        <dbReference type="EMBL" id="KAL0074419.1"/>
    </source>
</evidence>
<protein>
    <recommendedName>
        <fullName evidence="10">Vacuolar ATPase assembly integral membrane protein VMA21</fullName>
    </recommendedName>
</protein>
<feature type="transmembrane region" description="Helical" evidence="6">
    <location>
        <begin position="42"/>
        <end position="66"/>
    </location>
</feature>
<evidence type="ECO:0008006" key="10">
    <source>
        <dbReference type="Google" id="ProtNLM"/>
    </source>
</evidence>
<comment type="subcellular location">
    <subcellularLocation>
        <location evidence="6">Endoplasmic reticulum membrane</location>
        <topology evidence="6">Multi-pass membrane protein</topology>
    </subcellularLocation>
    <subcellularLocation>
        <location evidence="6">Endoplasmic reticulum-Golgi intermediate compartment membrane</location>
        <topology evidence="6">Multi-pass membrane protein</topology>
    </subcellularLocation>
    <subcellularLocation>
        <location evidence="6">Cytoplasmic vesicle</location>
        <location evidence="6">COPII-coated vesicle membrane</location>
        <topology evidence="6">Multi-pass membrane protein</topology>
    </subcellularLocation>
</comment>
<evidence type="ECO:0000256" key="7">
    <source>
        <dbReference type="SAM" id="MobiDB-lite"/>
    </source>
</evidence>
<dbReference type="HAMAP" id="MF_03058">
    <property type="entry name" value="VMA21"/>
    <property type="match status" value="1"/>
</dbReference>
<feature type="transmembrane region" description="Helical" evidence="6">
    <location>
        <begin position="78"/>
        <end position="101"/>
    </location>
</feature>
<comment type="caution">
    <text evidence="8">The sequence shown here is derived from an EMBL/GenBank/DDBJ whole genome shotgun (WGS) entry which is preliminary data.</text>
</comment>
<evidence type="ECO:0000256" key="4">
    <source>
        <dbReference type="ARBA" id="ARBA00023136"/>
    </source>
</evidence>
<dbReference type="EMBL" id="JBCLYO010000042">
    <property type="protein sequence ID" value="KAL0074419.1"/>
    <property type="molecule type" value="Genomic_DNA"/>
</dbReference>
<evidence type="ECO:0000256" key="1">
    <source>
        <dbReference type="ARBA" id="ARBA00022692"/>
    </source>
</evidence>
<dbReference type="InterPro" id="IPR019013">
    <property type="entry name" value="Vma21"/>
</dbReference>
<accession>A0ABR3AIE3</accession>
<dbReference type="PANTHER" id="PTHR31792:SF3">
    <property type="entry name" value="VACUOLAR ATPASE ASSEMBLY INTEGRAL MEMBRANE PROTEIN VMA21"/>
    <property type="match status" value="1"/>
</dbReference>
<reference evidence="8 9" key="1">
    <citation type="submission" date="2024-04" db="EMBL/GenBank/DDBJ databases">
        <title>Symmetric and asymmetric DNA N6-adenine methylation regulates different biological responses in Mucorales.</title>
        <authorList>
            <consortium name="Lawrence Berkeley National Laboratory"/>
            <person name="Lax C."/>
            <person name="Mondo S.J."/>
            <person name="Osorio-Concepcion M."/>
            <person name="Muszewska A."/>
            <person name="Corrochano-Luque M."/>
            <person name="Gutierrez G."/>
            <person name="Riley R."/>
            <person name="Lipzen A."/>
            <person name="Guo J."/>
            <person name="Hundley H."/>
            <person name="Amirebrahimi M."/>
            <person name="Ng V."/>
            <person name="Lorenzo-Gutierrez D."/>
            <person name="Binder U."/>
            <person name="Yang J."/>
            <person name="Song Y."/>
            <person name="Canovas D."/>
            <person name="Navarro E."/>
            <person name="Freitag M."/>
            <person name="Gabaldon T."/>
            <person name="Grigoriev I.V."/>
            <person name="Corrochano L.M."/>
            <person name="Nicolas F.E."/>
            <person name="Garre V."/>
        </authorList>
    </citation>
    <scope>NUCLEOTIDE SEQUENCE [LARGE SCALE GENOMIC DNA]</scope>
    <source>
        <strain evidence="8 9">L51</strain>
    </source>
</reference>
<proteinExistence type="inferred from homology"/>
<evidence type="ECO:0000256" key="2">
    <source>
        <dbReference type="ARBA" id="ARBA00022824"/>
    </source>
</evidence>
<gene>
    <name evidence="8" type="ORF">J3Q64DRAFT_1778013</name>
</gene>
<comment type="similarity">
    <text evidence="6">Belongs to the VMA21 family.</text>
</comment>
<feature type="compositionally biased region" description="Low complexity" evidence="7">
    <location>
        <begin position="1"/>
        <end position="21"/>
    </location>
</feature>
<evidence type="ECO:0000256" key="5">
    <source>
        <dbReference type="ARBA" id="ARBA00023329"/>
    </source>
</evidence>
<organism evidence="8 9">
    <name type="scientific">Phycomyces blakesleeanus</name>
    <dbReference type="NCBI Taxonomy" id="4837"/>
    <lineage>
        <taxon>Eukaryota</taxon>
        <taxon>Fungi</taxon>
        <taxon>Fungi incertae sedis</taxon>
        <taxon>Mucoromycota</taxon>
        <taxon>Mucoromycotina</taxon>
        <taxon>Mucoromycetes</taxon>
        <taxon>Mucorales</taxon>
        <taxon>Phycomycetaceae</taxon>
        <taxon>Phycomyces</taxon>
    </lineage>
</organism>
<keyword evidence="2 6" id="KW-0256">Endoplasmic reticulum</keyword>
<feature type="compositionally biased region" description="Polar residues" evidence="7">
    <location>
        <begin position="29"/>
        <end position="40"/>
    </location>
</feature>